<sequence>MNLPIPPARALMARVFAAFAKVRDSAVWISAVPVPAVPVPAARAMAIAAGLAILPAPSPAFAADEVPYWASVRAERANARSGPGRNYKVEWVYQREDLPVKVVRRLSGWRLIEDPDGDRGWIVARFLSEDRTVIVTPGDPTPIRAGPDAAAPLRWKAAPGVVGSLDGCSDGWCAIAIGDYRGYISADRLWGDGDP</sequence>
<protein>
    <submittedName>
        <fullName evidence="1">SH3 domain-containing protein</fullName>
    </submittedName>
</protein>
<keyword evidence="2" id="KW-1185">Reference proteome</keyword>
<gene>
    <name evidence="1" type="ORF">RM533_04890</name>
</gene>
<organism evidence="1 2">
    <name type="scientific">Croceicoccus esteveae</name>
    <dbReference type="NCBI Taxonomy" id="3075597"/>
    <lineage>
        <taxon>Bacteria</taxon>
        <taxon>Pseudomonadati</taxon>
        <taxon>Pseudomonadota</taxon>
        <taxon>Alphaproteobacteria</taxon>
        <taxon>Sphingomonadales</taxon>
        <taxon>Erythrobacteraceae</taxon>
        <taxon>Croceicoccus</taxon>
    </lineage>
</organism>
<dbReference type="InterPro" id="IPR010466">
    <property type="entry name" value="DUF1058"/>
</dbReference>
<dbReference type="EMBL" id="JAVRHS010000002">
    <property type="protein sequence ID" value="MDT0575514.1"/>
    <property type="molecule type" value="Genomic_DNA"/>
</dbReference>
<dbReference type="Pfam" id="PF06347">
    <property type="entry name" value="SH3_4"/>
    <property type="match status" value="2"/>
</dbReference>
<proteinExistence type="predicted"/>
<dbReference type="Gene3D" id="2.30.30.40">
    <property type="entry name" value="SH3 Domains"/>
    <property type="match status" value="1"/>
</dbReference>
<evidence type="ECO:0000313" key="2">
    <source>
        <dbReference type="Proteomes" id="UP001259803"/>
    </source>
</evidence>
<dbReference type="RefSeq" id="WP_311340071.1">
    <property type="nucleotide sequence ID" value="NZ_JAVRHS010000002.1"/>
</dbReference>
<accession>A0ABU2ZFZ2</accession>
<name>A0ABU2ZFZ2_9SPHN</name>
<dbReference type="Proteomes" id="UP001259803">
    <property type="component" value="Unassembled WGS sequence"/>
</dbReference>
<reference evidence="1 2" key="1">
    <citation type="submission" date="2023-09" db="EMBL/GenBank/DDBJ databases">
        <authorList>
            <person name="Rey-Velasco X."/>
        </authorList>
    </citation>
    <scope>NUCLEOTIDE SEQUENCE [LARGE SCALE GENOMIC DNA]</scope>
    <source>
        <strain evidence="1 2">F390</strain>
    </source>
</reference>
<evidence type="ECO:0000313" key="1">
    <source>
        <dbReference type="EMBL" id="MDT0575514.1"/>
    </source>
</evidence>
<comment type="caution">
    <text evidence="1">The sequence shown here is derived from an EMBL/GenBank/DDBJ whole genome shotgun (WGS) entry which is preliminary data.</text>
</comment>